<dbReference type="InterPro" id="IPR054508">
    <property type="entry name" value="PIR1-like_C"/>
</dbReference>
<evidence type="ECO:0000313" key="4">
    <source>
        <dbReference type="EMBL" id="KAK3674947.1"/>
    </source>
</evidence>
<evidence type="ECO:0000313" key="5">
    <source>
        <dbReference type="Proteomes" id="UP001274830"/>
    </source>
</evidence>
<gene>
    <name evidence="4" type="ORF">LTR78_005291</name>
</gene>
<comment type="caution">
    <text evidence="4">The sequence shown here is derived from an EMBL/GenBank/DDBJ whole genome shotgun (WGS) entry which is preliminary data.</text>
</comment>
<feature type="region of interest" description="Disordered" evidence="1">
    <location>
        <begin position="208"/>
        <end position="253"/>
    </location>
</feature>
<sequence>MHSQSIIVATFMAMAAGVLASPLSVNGDLKVMSRGVHDLGDSAHCLKCEFIDTDPDCSDCPGYPWNHNPDHDKRDSACEFTITAYTASAGLQQVQQLGDGQNRIGQTNIPLGYYHLVNGGLIDSHNRGCILTPPTTQWQCDEGATPTYGFDLTCNGTLTYEGDSTFYSCPTGDHDGWNLYSKTLIGQEKCVPVWLRADSCFTGCATSTPTKASPVATTSSKASPKSTSWKTASTTCTSSKHPTSSSRTSTSTAPVWKPVTMTSTSCSTATITPSTSSKCTTSSKTSSCTKSTPTTSSCTTSSKKWSSSCTTSAPAEVTKTVFDAGADATADANASATWTWDW</sequence>
<feature type="compositionally biased region" description="Low complexity" evidence="1">
    <location>
        <begin position="216"/>
        <end position="252"/>
    </location>
</feature>
<protein>
    <recommendedName>
        <fullName evidence="3">Cell wall mannoprotein PIR1-like C-terminal domain-containing protein</fullName>
    </recommendedName>
</protein>
<dbReference type="PANTHER" id="PTHR39613:SF1">
    <property type="entry name" value="ANCHORED CELL WALL PROTEIN, PUTATIVE (AFU_ORTHOLOGUE AFUA_4G08960)-RELATED"/>
    <property type="match status" value="1"/>
</dbReference>
<organism evidence="4 5">
    <name type="scientific">Recurvomyces mirabilis</name>
    <dbReference type="NCBI Taxonomy" id="574656"/>
    <lineage>
        <taxon>Eukaryota</taxon>
        <taxon>Fungi</taxon>
        <taxon>Dikarya</taxon>
        <taxon>Ascomycota</taxon>
        <taxon>Pezizomycotina</taxon>
        <taxon>Dothideomycetes</taxon>
        <taxon>Dothideomycetidae</taxon>
        <taxon>Mycosphaerellales</taxon>
        <taxon>Teratosphaeriaceae</taxon>
        <taxon>Recurvomyces</taxon>
    </lineage>
</organism>
<dbReference type="AlphaFoldDB" id="A0AAE0WNF2"/>
<feature type="domain" description="Cell wall mannoprotein PIR1-like C-terminal" evidence="3">
    <location>
        <begin position="119"/>
        <end position="193"/>
    </location>
</feature>
<evidence type="ECO:0000259" key="3">
    <source>
        <dbReference type="Pfam" id="PF22799"/>
    </source>
</evidence>
<evidence type="ECO:0000256" key="1">
    <source>
        <dbReference type="SAM" id="MobiDB-lite"/>
    </source>
</evidence>
<proteinExistence type="predicted"/>
<dbReference type="EMBL" id="JAUTXT010000017">
    <property type="protein sequence ID" value="KAK3674947.1"/>
    <property type="molecule type" value="Genomic_DNA"/>
</dbReference>
<reference evidence="4" key="1">
    <citation type="submission" date="2023-07" db="EMBL/GenBank/DDBJ databases">
        <title>Black Yeasts Isolated from many extreme environments.</title>
        <authorList>
            <person name="Coleine C."/>
            <person name="Stajich J.E."/>
            <person name="Selbmann L."/>
        </authorList>
    </citation>
    <scope>NUCLEOTIDE SEQUENCE</scope>
    <source>
        <strain evidence="4">CCFEE 5485</strain>
    </source>
</reference>
<evidence type="ECO:0000256" key="2">
    <source>
        <dbReference type="SAM" id="SignalP"/>
    </source>
</evidence>
<keyword evidence="5" id="KW-1185">Reference proteome</keyword>
<dbReference type="Proteomes" id="UP001274830">
    <property type="component" value="Unassembled WGS sequence"/>
</dbReference>
<name>A0AAE0WNF2_9PEZI</name>
<dbReference type="PANTHER" id="PTHR39613">
    <property type="entry name" value="ANCHORED CELL WALL PROTEIN, PUTATIVE (AFU_ORTHOLOGUE AFUA_4G08960)-RELATED"/>
    <property type="match status" value="1"/>
</dbReference>
<feature type="chain" id="PRO_5041985219" description="Cell wall mannoprotein PIR1-like C-terminal domain-containing protein" evidence="2">
    <location>
        <begin position="21"/>
        <end position="342"/>
    </location>
</feature>
<keyword evidence="2" id="KW-0732">Signal</keyword>
<feature type="signal peptide" evidence="2">
    <location>
        <begin position="1"/>
        <end position="20"/>
    </location>
</feature>
<accession>A0AAE0WNF2</accession>
<dbReference type="Pfam" id="PF22799">
    <property type="entry name" value="PIR1-like_C"/>
    <property type="match status" value="1"/>
</dbReference>